<name>A0ACB1KI22_RANTA</name>
<comment type="caution">
    <text evidence="1">The sequence shown here is derived from an EMBL/GenBank/DDBJ whole genome shotgun (WGS) entry which is preliminary data.</text>
</comment>
<proteinExistence type="predicted"/>
<gene>
    <name evidence="1" type="ORF">MRATA1EN22A_LOCUS30038</name>
</gene>
<evidence type="ECO:0000313" key="2">
    <source>
        <dbReference type="Proteomes" id="UP001162501"/>
    </source>
</evidence>
<reference evidence="1" key="1">
    <citation type="submission" date="2025-03" db="EMBL/GenBank/DDBJ databases">
        <authorList>
            <consortium name="ELIXIR-Norway"/>
            <consortium name="Elixir Norway"/>
        </authorList>
    </citation>
    <scope>NUCLEOTIDE SEQUENCE</scope>
</reference>
<sequence length="245" mass="26884">MLDLTPLGTLGAWMVLPEGKTGFHPPRRTVIAQGYASHPRKGMYGHHLQARTARRRTGSCALLTANSCNHNSWQSGAQALVTINKGHDICTHDKIKAPHCGRRGLRAPSPPDSGPGRPHHGKGRLSLRPEPRWPHPASDVLAPSFREEAPQRRSQQAEAIRSSHPPPHHRNPREASLQTPPPAMSCLLKQCPHESPGENSETSGNPATFSNAEVNTISLTELEALRISFLPSCPVPMSWKEIRFN</sequence>
<accession>A0ACB1KI22</accession>
<dbReference type="Proteomes" id="UP001162501">
    <property type="component" value="Unassembled WGS sequence"/>
</dbReference>
<evidence type="ECO:0000313" key="1">
    <source>
        <dbReference type="EMBL" id="CAM9219420.1"/>
    </source>
</evidence>
<dbReference type="EMBL" id="CATOBB020001003">
    <property type="protein sequence ID" value="CAM9219420.1"/>
    <property type="molecule type" value="Genomic_DNA"/>
</dbReference>
<organism evidence="1 2">
    <name type="scientific">Rangifer tarandus platyrhynchus</name>
    <name type="common">Svalbard reindeer</name>
    <dbReference type="NCBI Taxonomy" id="3082113"/>
    <lineage>
        <taxon>Eukaryota</taxon>
        <taxon>Metazoa</taxon>
        <taxon>Chordata</taxon>
        <taxon>Craniata</taxon>
        <taxon>Vertebrata</taxon>
        <taxon>Euteleostomi</taxon>
        <taxon>Mammalia</taxon>
        <taxon>Eutheria</taxon>
        <taxon>Laurasiatheria</taxon>
        <taxon>Artiodactyla</taxon>
        <taxon>Ruminantia</taxon>
        <taxon>Pecora</taxon>
        <taxon>Cervidae</taxon>
        <taxon>Odocoileinae</taxon>
        <taxon>Rangifer</taxon>
    </lineage>
</organism>
<protein>
    <submittedName>
        <fullName evidence="1">Uncharacterized protein</fullName>
    </submittedName>
</protein>